<dbReference type="InterPro" id="IPR013320">
    <property type="entry name" value="ConA-like_dom_sf"/>
</dbReference>
<keyword evidence="2" id="KW-0430">Lectin</keyword>
<dbReference type="Proteomes" id="UP000199515">
    <property type="component" value="Unassembled WGS sequence"/>
</dbReference>
<dbReference type="OrthoDB" id="3553050at2"/>
<feature type="chain" id="PRO_5011719559" evidence="1">
    <location>
        <begin position="24"/>
        <end position="312"/>
    </location>
</feature>
<evidence type="ECO:0000256" key="1">
    <source>
        <dbReference type="SAM" id="SignalP"/>
    </source>
</evidence>
<proteinExistence type="predicted"/>
<reference evidence="2 3" key="1">
    <citation type="submission" date="2016-10" db="EMBL/GenBank/DDBJ databases">
        <authorList>
            <person name="de Groot N.N."/>
        </authorList>
    </citation>
    <scope>NUCLEOTIDE SEQUENCE [LARGE SCALE GENOMIC DNA]</scope>
    <source>
        <strain evidence="2 3">CPCC 202699</strain>
    </source>
</reference>
<evidence type="ECO:0000313" key="2">
    <source>
        <dbReference type="EMBL" id="SDY97729.1"/>
    </source>
</evidence>
<dbReference type="RefSeq" id="WP_091295346.1">
    <property type="nucleotide sequence ID" value="NZ_FNON01000008.1"/>
</dbReference>
<dbReference type="EMBL" id="FNON01000008">
    <property type="protein sequence ID" value="SDY97729.1"/>
    <property type="molecule type" value="Genomic_DNA"/>
</dbReference>
<dbReference type="STRING" id="589385.SAMN05421504_10889"/>
<protein>
    <submittedName>
        <fullName evidence="2">Concanavalin A-like lectin/glucanases superfamily protein</fullName>
    </submittedName>
</protein>
<dbReference type="Gene3D" id="2.60.120.200">
    <property type="match status" value="1"/>
</dbReference>
<dbReference type="SUPFAM" id="SSF49899">
    <property type="entry name" value="Concanavalin A-like lectins/glucanases"/>
    <property type="match status" value="1"/>
</dbReference>
<feature type="signal peptide" evidence="1">
    <location>
        <begin position="1"/>
        <end position="23"/>
    </location>
</feature>
<keyword evidence="1" id="KW-0732">Signal</keyword>
<accession>A0A1H3PBG2</accession>
<evidence type="ECO:0000313" key="3">
    <source>
        <dbReference type="Proteomes" id="UP000199515"/>
    </source>
</evidence>
<dbReference type="GO" id="GO:0030246">
    <property type="term" value="F:carbohydrate binding"/>
    <property type="evidence" value="ECO:0007669"/>
    <property type="project" value="UniProtKB-KW"/>
</dbReference>
<gene>
    <name evidence="2" type="ORF">SAMN05421504_10889</name>
</gene>
<keyword evidence="3" id="KW-1185">Reference proteome</keyword>
<name>A0A1H3PBG2_9PSEU</name>
<organism evidence="2 3">
    <name type="scientific">Amycolatopsis xylanica</name>
    <dbReference type="NCBI Taxonomy" id="589385"/>
    <lineage>
        <taxon>Bacteria</taxon>
        <taxon>Bacillati</taxon>
        <taxon>Actinomycetota</taxon>
        <taxon>Actinomycetes</taxon>
        <taxon>Pseudonocardiales</taxon>
        <taxon>Pseudonocardiaceae</taxon>
        <taxon>Amycolatopsis</taxon>
    </lineage>
</organism>
<sequence length="312" mass="33561">MKRLLALPLAVVLGLSLAVPAGATVEHWPRGVFPTLARNLVAYYDFEHPVKGQPAQEADQGKSGTTINLINGGADMRVRDGVSSRNSLQVKQVNPTVKGTDDWKAGLYTPGGQPTLKAFNGAKEATIMGWVKMTGENPSPNPGSSTPGARYGAVGLVGLLSGNSDGHAVRALLELINVDGKLHLVALGRRVDGAASQTFAATEDWQKLLPLNEWVFLAATFDYDNGTMALYRNGSPVDGFYVDKGDPWAVAGEPEPDLASATNPLGIKIGGSFPQNTREGNPCNCRMDNLMFLDRAAKPWEVYLQYHWARLF</sequence>
<dbReference type="AlphaFoldDB" id="A0A1H3PBG2"/>